<dbReference type="InterPro" id="IPR035461">
    <property type="entry name" value="GmhA/DiaA"/>
</dbReference>
<dbReference type="Gene3D" id="3.40.50.10490">
    <property type="entry name" value="Glucose-6-phosphate isomerase like protein, domain 1"/>
    <property type="match status" value="1"/>
</dbReference>
<dbReference type="HAMAP" id="MF_00067">
    <property type="entry name" value="GmhA"/>
    <property type="match status" value="1"/>
</dbReference>
<evidence type="ECO:0000259" key="10">
    <source>
        <dbReference type="PROSITE" id="PS51464"/>
    </source>
</evidence>
<sequence>MGISEQSAEIIRRTIQESIQVKEAIVRNMIPEIAQAAAWIVASYGNGGKLVLFGNGGSAGDAQHIAAELVGRFERERRALPAIALTTNSSTLTAIGNDYGYDKIFSRQVEAWVQPADVVIGISTSGNSPNVLEGIAAAKLKGAKTIGLTGEKGGKLASQTDLCLKVSSSNTARIQESHIMIGHLLCLLLEQQIS</sequence>
<keyword evidence="8 9" id="KW-0119">Carbohydrate metabolism</keyword>
<dbReference type="Proteomes" id="UP000534783">
    <property type="component" value="Unassembled WGS sequence"/>
</dbReference>
<dbReference type="PANTHER" id="PTHR30390">
    <property type="entry name" value="SEDOHEPTULOSE 7-PHOSPHATE ISOMERASE / DNAA INITIATOR-ASSOCIATING FACTOR FOR REPLICATION INITIATION"/>
    <property type="match status" value="1"/>
</dbReference>
<evidence type="ECO:0000313" key="11">
    <source>
        <dbReference type="EMBL" id="NKE70505.1"/>
    </source>
</evidence>
<feature type="binding site" evidence="9">
    <location>
        <position position="128"/>
    </location>
    <ligand>
        <name>substrate</name>
    </ligand>
</feature>
<comment type="similarity">
    <text evidence="3 9">Belongs to the SIS family. GmhA subfamily.</text>
</comment>
<dbReference type="PANTHER" id="PTHR30390:SF6">
    <property type="entry name" value="DNAA INITIATOR-ASSOCIATING PROTEIN DIAA"/>
    <property type="match status" value="1"/>
</dbReference>
<dbReference type="InterPro" id="IPR046348">
    <property type="entry name" value="SIS_dom_sf"/>
</dbReference>
<comment type="caution">
    <text evidence="11">The sequence shown here is derived from an EMBL/GenBank/DDBJ whole genome shotgun (WGS) entry which is preliminary data.</text>
</comment>
<evidence type="ECO:0000256" key="5">
    <source>
        <dbReference type="ARBA" id="ARBA00022723"/>
    </source>
</evidence>
<dbReference type="SUPFAM" id="SSF53697">
    <property type="entry name" value="SIS domain"/>
    <property type="match status" value="1"/>
</dbReference>
<dbReference type="GO" id="GO:0005737">
    <property type="term" value="C:cytoplasm"/>
    <property type="evidence" value="ECO:0007669"/>
    <property type="project" value="UniProtKB-SubCell"/>
</dbReference>
<dbReference type="CDD" id="cd05006">
    <property type="entry name" value="SIS_GmhA"/>
    <property type="match status" value="1"/>
</dbReference>
<comment type="miscellaneous">
    <text evidence="9">The reaction produces a racemic mixture of D-glycero-alpha-D-manno-heptose 7-phosphate and D-glycero-beta-D-manno-heptose 7-phosphate.</text>
</comment>
<feature type="binding site" evidence="9">
    <location>
        <position position="175"/>
    </location>
    <ligand>
        <name>substrate</name>
    </ligand>
</feature>
<evidence type="ECO:0000256" key="2">
    <source>
        <dbReference type="ARBA" id="ARBA00004496"/>
    </source>
</evidence>
<feature type="domain" description="SIS" evidence="10">
    <location>
        <begin position="40"/>
        <end position="194"/>
    </location>
</feature>
<feature type="binding site" evidence="9">
    <location>
        <begin position="55"/>
        <end position="57"/>
    </location>
    <ligand>
        <name>substrate</name>
    </ligand>
</feature>
<evidence type="ECO:0000256" key="3">
    <source>
        <dbReference type="ARBA" id="ARBA00009894"/>
    </source>
</evidence>
<dbReference type="EMBL" id="VTOW01000001">
    <property type="protein sequence ID" value="NKE70505.1"/>
    <property type="molecule type" value="Genomic_DNA"/>
</dbReference>
<dbReference type="GO" id="GO:0008968">
    <property type="term" value="F:D-sedoheptulose 7-phosphate isomerase activity"/>
    <property type="evidence" value="ECO:0007669"/>
    <property type="project" value="UniProtKB-UniRule"/>
</dbReference>
<dbReference type="AlphaFoldDB" id="A0A7X6DNN6"/>
<feature type="binding site" evidence="9">
    <location>
        <position position="183"/>
    </location>
    <ligand>
        <name>Zn(2+)</name>
        <dbReference type="ChEBI" id="CHEBI:29105"/>
    </ligand>
</feature>
<comment type="cofactor">
    <cofactor evidence="9">
        <name>Zn(2+)</name>
        <dbReference type="ChEBI" id="CHEBI:29105"/>
    </cofactor>
    <text evidence="9">Binds 1 zinc ion per subunit.</text>
</comment>
<feature type="binding site" evidence="9">
    <location>
        <position position="64"/>
    </location>
    <ligand>
        <name>Zn(2+)</name>
        <dbReference type="ChEBI" id="CHEBI:29105"/>
    </ligand>
</feature>
<dbReference type="GO" id="GO:0005975">
    <property type="term" value="P:carbohydrate metabolic process"/>
    <property type="evidence" value="ECO:0007669"/>
    <property type="project" value="UniProtKB-UniRule"/>
</dbReference>
<evidence type="ECO:0000256" key="9">
    <source>
        <dbReference type="HAMAP-Rule" id="MF_00067"/>
    </source>
</evidence>
<organism evidence="11 12">
    <name type="scientific">Candidatus Manganitrophus noduliformans</name>
    <dbReference type="NCBI Taxonomy" id="2606439"/>
    <lineage>
        <taxon>Bacteria</taxon>
        <taxon>Pseudomonadati</taxon>
        <taxon>Nitrospirota</taxon>
        <taxon>Nitrospiria</taxon>
        <taxon>Candidatus Troglogloeales</taxon>
        <taxon>Candidatus Manganitrophaceae</taxon>
        <taxon>Candidatus Manganitrophus</taxon>
    </lineage>
</organism>
<dbReference type="InterPro" id="IPR004515">
    <property type="entry name" value="Phosphoheptose_Isoase"/>
</dbReference>
<protein>
    <recommendedName>
        <fullName evidence="9">Phosphoheptose isomerase</fullName>
        <ecNumber evidence="9">5.3.1.28</ecNumber>
    </recommendedName>
    <alternativeName>
        <fullName evidence="9">Sedoheptulose 7-phosphate isomerase</fullName>
    </alternativeName>
</protein>
<dbReference type="InterPro" id="IPR050099">
    <property type="entry name" value="SIS_GmhA/DiaA_subfam"/>
</dbReference>
<evidence type="ECO:0000256" key="8">
    <source>
        <dbReference type="ARBA" id="ARBA00023277"/>
    </source>
</evidence>
<keyword evidence="6 9" id="KW-0862">Zinc</keyword>
<keyword evidence="7 9" id="KW-0413">Isomerase</keyword>
<evidence type="ECO:0000256" key="6">
    <source>
        <dbReference type="ARBA" id="ARBA00022833"/>
    </source>
</evidence>
<dbReference type="GO" id="GO:0008270">
    <property type="term" value="F:zinc ion binding"/>
    <property type="evidence" value="ECO:0007669"/>
    <property type="project" value="UniProtKB-UniRule"/>
</dbReference>
<name>A0A7X6DNN6_9BACT</name>
<feature type="binding site" evidence="9">
    <location>
        <begin position="123"/>
        <end position="125"/>
    </location>
    <ligand>
        <name>substrate</name>
    </ligand>
</feature>
<evidence type="ECO:0000313" key="12">
    <source>
        <dbReference type="Proteomes" id="UP000534783"/>
    </source>
</evidence>
<dbReference type="PROSITE" id="PS51464">
    <property type="entry name" value="SIS"/>
    <property type="match status" value="1"/>
</dbReference>
<reference evidence="11 12" key="1">
    <citation type="journal article" date="2020" name="Nature">
        <title>Bacterial chemolithoautotrophy via manganese oxidation.</title>
        <authorList>
            <person name="Yu H."/>
            <person name="Leadbetter J.R."/>
        </authorList>
    </citation>
    <scope>NUCLEOTIDE SEQUENCE [LARGE SCALE GENOMIC DNA]</scope>
    <source>
        <strain evidence="11 12">Mn-1</strain>
    </source>
</reference>
<feature type="binding site" evidence="9">
    <location>
        <position position="175"/>
    </location>
    <ligand>
        <name>Zn(2+)</name>
        <dbReference type="ChEBI" id="CHEBI:29105"/>
    </ligand>
</feature>
<feature type="binding site" evidence="9">
    <location>
        <begin position="97"/>
        <end position="98"/>
    </location>
    <ligand>
        <name>substrate</name>
    </ligand>
</feature>
<dbReference type="GO" id="GO:2001061">
    <property type="term" value="P:D-glycero-D-manno-heptose 7-phosphate biosynthetic process"/>
    <property type="evidence" value="ECO:0007669"/>
    <property type="project" value="UniProtKB-UniPathway"/>
</dbReference>
<evidence type="ECO:0000256" key="7">
    <source>
        <dbReference type="ARBA" id="ARBA00023235"/>
    </source>
</evidence>
<dbReference type="UniPathway" id="UPA00041">
    <property type="reaction ID" value="UER00436"/>
</dbReference>
<comment type="pathway">
    <text evidence="9">Carbohydrate biosynthesis; D-glycero-D-manno-heptose 7-phosphate biosynthesis; D-glycero-alpha-D-manno-heptose 7-phosphate and D-glycero-beta-D-manno-heptose 7-phosphate from sedoheptulose 7-phosphate: step 1/1.</text>
</comment>
<feature type="binding site" evidence="9">
    <location>
        <position position="68"/>
    </location>
    <ligand>
        <name>Zn(2+)</name>
        <dbReference type="ChEBI" id="CHEBI:29105"/>
    </ligand>
</feature>
<keyword evidence="4 9" id="KW-0963">Cytoplasm</keyword>
<comment type="subcellular location">
    <subcellularLocation>
        <location evidence="2 9">Cytoplasm</location>
    </subcellularLocation>
</comment>
<proteinExistence type="inferred from homology"/>
<dbReference type="EC" id="5.3.1.28" evidence="9"/>
<comment type="function">
    <text evidence="9">Catalyzes the isomerization of sedoheptulose 7-phosphate in D-glycero-D-manno-heptose 7-phosphate.</text>
</comment>
<gene>
    <name evidence="9" type="primary">gmhA</name>
    <name evidence="11" type="ORF">MNODULE_07105</name>
</gene>
<dbReference type="RefSeq" id="WP_168058750.1">
    <property type="nucleotide sequence ID" value="NZ_VTOW01000001.1"/>
</dbReference>
<feature type="binding site" evidence="9">
    <location>
        <position position="68"/>
    </location>
    <ligand>
        <name>substrate</name>
    </ligand>
</feature>
<keyword evidence="12" id="KW-1185">Reference proteome</keyword>
<keyword evidence="5 9" id="KW-0479">Metal-binding</keyword>
<evidence type="ECO:0000256" key="1">
    <source>
        <dbReference type="ARBA" id="ARBA00000348"/>
    </source>
</evidence>
<accession>A0A7X6DNN6</accession>
<dbReference type="GO" id="GO:0097367">
    <property type="term" value="F:carbohydrate derivative binding"/>
    <property type="evidence" value="ECO:0007669"/>
    <property type="project" value="InterPro"/>
</dbReference>
<dbReference type="Pfam" id="PF13580">
    <property type="entry name" value="SIS_2"/>
    <property type="match status" value="1"/>
</dbReference>
<dbReference type="InterPro" id="IPR001347">
    <property type="entry name" value="SIS_dom"/>
</dbReference>
<comment type="catalytic activity">
    <reaction evidence="1 9">
        <text>2 D-sedoheptulose 7-phosphate = D-glycero-alpha-D-manno-heptose 7-phosphate + D-glycero-beta-D-manno-heptose 7-phosphate</text>
        <dbReference type="Rhea" id="RHEA:27489"/>
        <dbReference type="ChEBI" id="CHEBI:57483"/>
        <dbReference type="ChEBI" id="CHEBI:60203"/>
        <dbReference type="ChEBI" id="CHEBI:60204"/>
        <dbReference type="EC" id="5.3.1.28"/>
    </reaction>
</comment>
<evidence type="ECO:0000256" key="4">
    <source>
        <dbReference type="ARBA" id="ARBA00022490"/>
    </source>
</evidence>